<evidence type="ECO:0000313" key="3">
    <source>
        <dbReference type="Proteomes" id="UP001519887"/>
    </source>
</evidence>
<keyword evidence="3" id="KW-1185">Reference proteome</keyword>
<keyword evidence="1" id="KW-0812">Transmembrane</keyword>
<evidence type="ECO:0000313" key="2">
    <source>
        <dbReference type="EMBL" id="MBW7453959.1"/>
    </source>
</evidence>
<accession>A0ABS7BZ61</accession>
<feature type="transmembrane region" description="Helical" evidence="1">
    <location>
        <begin position="163"/>
        <end position="180"/>
    </location>
</feature>
<name>A0ABS7BZ61_9BACL</name>
<protein>
    <submittedName>
        <fullName evidence="2">Uncharacterized protein</fullName>
    </submittedName>
</protein>
<organism evidence="2 3">
    <name type="scientific">Paenibacillus sepulcri</name>
    <dbReference type="NCBI Taxonomy" id="359917"/>
    <lineage>
        <taxon>Bacteria</taxon>
        <taxon>Bacillati</taxon>
        <taxon>Bacillota</taxon>
        <taxon>Bacilli</taxon>
        <taxon>Bacillales</taxon>
        <taxon>Paenibacillaceae</taxon>
        <taxon>Paenibacillus</taxon>
    </lineage>
</organism>
<keyword evidence="1" id="KW-1133">Transmembrane helix</keyword>
<proteinExistence type="predicted"/>
<dbReference type="EMBL" id="JAHZIK010000137">
    <property type="protein sequence ID" value="MBW7453959.1"/>
    <property type="molecule type" value="Genomic_DNA"/>
</dbReference>
<feature type="transmembrane region" description="Helical" evidence="1">
    <location>
        <begin position="302"/>
        <end position="323"/>
    </location>
</feature>
<gene>
    <name evidence="2" type="ORF">K0U00_07905</name>
</gene>
<feature type="transmembrane region" description="Helical" evidence="1">
    <location>
        <begin position="275"/>
        <end position="296"/>
    </location>
</feature>
<dbReference type="Proteomes" id="UP001519887">
    <property type="component" value="Unassembled WGS sequence"/>
</dbReference>
<feature type="transmembrane region" description="Helical" evidence="1">
    <location>
        <begin position="45"/>
        <end position="63"/>
    </location>
</feature>
<reference evidence="2 3" key="1">
    <citation type="submission" date="2021-07" db="EMBL/GenBank/DDBJ databases">
        <title>Paenibacillus radiodurans sp. nov., isolated from the southeastern edge of Tengger Desert.</title>
        <authorList>
            <person name="Zhang G."/>
        </authorList>
    </citation>
    <scope>NUCLEOTIDE SEQUENCE [LARGE SCALE GENOMIC DNA]</scope>
    <source>
        <strain evidence="2 3">CCM 7311</strain>
    </source>
</reference>
<keyword evidence="1" id="KW-0472">Membrane</keyword>
<feature type="transmembrane region" description="Helical" evidence="1">
    <location>
        <begin position="117"/>
        <end position="143"/>
    </location>
</feature>
<comment type="caution">
    <text evidence="2">The sequence shown here is derived from an EMBL/GenBank/DDBJ whole genome shotgun (WGS) entry which is preliminary data.</text>
</comment>
<sequence length="379" mass="43126">MVNSPLIGYSLIIFEFTVNNLAKVNHAIYFSMIGDITNAVKVLDLRFFFLYIGVYVFCMFDAYRRCVDLNNNYILSYRTTKTTETGSVSSFSVNTLDKVSPLTAVFWEMTMPGLGSLYLNHLFSFFFSIVTWGITIYYSRFYVGLYYSFVGDFMRAKAVVDPQWYLFIPSIYGGYIYYAYSEAVKINKHYKLSQSQYLGSQYQSPSFRTPLNPEGKGENMYIVASFEHSVSVEIALSDLEEIGVKKSDILALPLNVRNEQTKIFDNAHYSDGVSFVDLATILGSIFMLLGGIYGFVLEQGPILWALYGLVIGGVLGFGIKLMVMKRTPAIDVFGRTKTTEVIMMVRCSEEHDEKIKEIFWRNKASGINHYNENANLIHS</sequence>
<evidence type="ECO:0000256" key="1">
    <source>
        <dbReference type="SAM" id="Phobius"/>
    </source>
</evidence>